<evidence type="ECO:0000256" key="3">
    <source>
        <dbReference type="ARBA" id="ARBA00022737"/>
    </source>
</evidence>
<evidence type="ECO:0000256" key="2">
    <source>
        <dbReference type="ARBA" id="ARBA00022614"/>
    </source>
</evidence>
<evidence type="ECO:0000256" key="1">
    <source>
        <dbReference type="ARBA" id="ARBA00004138"/>
    </source>
</evidence>
<dbReference type="EMBL" id="JAHDYR010000007">
    <property type="protein sequence ID" value="KAG9396225.1"/>
    <property type="molecule type" value="Genomic_DNA"/>
</dbReference>
<dbReference type="PANTHER" id="PTHR45973">
    <property type="entry name" value="PROTEIN PHOSPHATASE 1 REGULATORY SUBUNIT SDS22-RELATED"/>
    <property type="match status" value="1"/>
</dbReference>
<keyword evidence="8" id="KW-1185">Reference proteome</keyword>
<organism evidence="7 8">
    <name type="scientific">Carpediemonas membranifera</name>
    <dbReference type="NCBI Taxonomy" id="201153"/>
    <lineage>
        <taxon>Eukaryota</taxon>
        <taxon>Metamonada</taxon>
        <taxon>Carpediemonas-like organisms</taxon>
        <taxon>Carpediemonas</taxon>
    </lineage>
</organism>
<keyword evidence="3" id="KW-0677">Repeat</keyword>
<dbReference type="AlphaFoldDB" id="A0A8J6B159"/>
<dbReference type="PROSITE" id="PS51450">
    <property type="entry name" value="LRR"/>
    <property type="match status" value="3"/>
</dbReference>
<keyword evidence="4" id="KW-0969">Cilium</keyword>
<dbReference type="InterPro" id="IPR032675">
    <property type="entry name" value="LRR_dom_sf"/>
</dbReference>
<evidence type="ECO:0000256" key="6">
    <source>
        <dbReference type="SAM" id="MobiDB-lite"/>
    </source>
</evidence>
<feature type="compositionally biased region" description="Acidic residues" evidence="6">
    <location>
        <begin position="362"/>
        <end position="375"/>
    </location>
</feature>
<gene>
    <name evidence="7" type="ORF">J8273_2577</name>
</gene>
<dbReference type="PANTHER" id="PTHR45973:SF9">
    <property type="entry name" value="LEUCINE-RICH REPEAT-CONTAINING PROTEIN 46"/>
    <property type="match status" value="1"/>
</dbReference>
<dbReference type="InterPro" id="IPR001611">
    <property type="entry name" value="Leu-rich_rpt"/>
</dbReference>
<dbReference type="InterPro" id="IPR003591">
    <property type="entry name" value="Leu-rich_rpt_typical-subtyp"/>
</dbReference>
<keyword evidence="2" id="KW-0433">Leucine-rich repeat</keyword>
<comment type="caution">
    <text evidence="7">The sequence shown here is derived from an EMBL/GenBank/DDBJ whole genome shotgun (WGS) entry which is preliminary data.</text>
</comment>
<accession>A0A8J6B159</accession>
<dbReference type="SMART" id="SM00369">
    <property type="entry name" value="LRR_TYP"/>
    <property type="match status" value="2"/>
</dbReference>
<evidence type="ECO:0000256" key="5">
    <source>
        <dbReference type="ARBA" id="ARBA00023273"/>
    </source>
</evidence>
<evidence type="ECO:0000256" key="4">
    <source>
        <dbReference type="ARBA" id="ARBA00023069"/>
    </source>
</evidence>
<evidence type="ECO:0000313" key="8">
    <source>
        <dbReference type="Proteomes" id="UP000717585"/>
    </source>
</evidence>
<dbReference type="SUPFAM" id="SSF52075">
    <property type="entry name" value="Outer arm dynein light chain 1"/>
    <property type="match status" value="1"/>
</dbReference>
<dbReference type="OrthoDB" id="1904536at2759"/>
<proteinExistence type="predicted"/>
<feature type="compositionally biased region" description="Acidic residues" evidence="6">
    <location>
        <begin position="298"/>
        <end position="321"/>
    </location>
</feature>
<dbReference type="Pfam" id="PF13855">
    <property type="entry name" value="LRR_8"/>
    <property type="match status" value="1"/>
</dbReference>
<dbReference type="Proteomes" id="UP000717585">
    <property type="component" value="Unassembled WGS sequence"/>
</dbReference>
<dbReference type="Gene3D" id="3.80.10.10">
    <property type="entry name" value="Ribonuclease Inhibitor"/>
    <property type="match status" value="2"/>
</dbReference>
<comment type="subcellular location">
    <subcellularLocation>
        <location evidence="1">Cell projection</location>
        <location evidence="1">Cilium</location>
    </subcellularLocation>
</comment>
<keyword evidence="5" id="KW-0966">Cell projection</keyword>
<name>A0A8J6B159_9EUKA</name>
<evidence type="ECO:0000313" key="7">
    <source>
        <dbReference type="EMBL" id="KAG9396225.1"/>
    </source>
</evidence>
<feature type="compositionally biased region" description="Acidic residues" evidence="6">
    <location>
        <begin position="330"/>
        <end position="341"/>
    </location>
</feature>
<reference evidence="7" key="1">
    <citation type="submission" date="2021-05" db="EMBL/GenBank/DDBJ databases">
        <title>A free-living protist that lacks canonical eukaryotic 1 DNA replication and segregation systems.</title>
        <authorList>
            <person name="Salas-Leiva D.E."/>
            <person name="Tromer E.C."/>
            <person name="Curtis B.A."/>
            <person name="Jerlstrom-Hultqvist J."/>
            <person name="Kolisko M."/>
            <person name="Yi Z."/>
            <person name="Salas-Leiva J.S."/>
            <person name="Gallot-Lavallee L."/>
            <person name="Kops G.J.P.L."/>
            <person name="Archibald J.M."/>
            <person name="Simpson A.G.B."/>
            <person name="Roger A.J."/>
        </authorList>
    </citation>
    <scope>NUCLEOTIDE SEQUENCE</scope>
    <source>
        <strain evidence="7">BICM</strain>
    </source>
</reference>
<dbReference type="InterPro" id="IPR050576">
    <property type="entry name" value="Cilia_flagella_integrity"/>
</dbReference>
<protein>
    <submittedName>
        <fullName evidence="7">Leucine rich repeat</fullName>
    </submittedName>
</protein>
<sequence>MKITKKWLKKLCQEQQLYSTPSCNEVLYLHYKGIEKIENLEEYVNLATLWLEGNAITTIENLDHLEKSLRCLYLQENGIETISGLTSLKALAQVNLSDNQIKSIDQDSFAGLDQLTSVQLCRNRLQDNSGLAGLVAVPNLSTLDLTGNNIADVRVLEQVFMKMPSLKVLMLVGNEVIKSMSTIGVPYRFTMVAALETLTYLDDKPVFDDERRAVSAWKAAGGLRLYLERGTLSDDEKRQIKMAAGEAMRVEREAIRVEKEAAHRKNMDDFEQMIRQARIDKGLDPDDCPLFRKTAGAGEEEADEDMPGLEDEEGEDVETGEESAAAGVEAEAEAEADEPEVGEASPEPAETVQGDTTFLTTAEDEASEVDVDEVD</sequence>
<dbReference type="SMART" id="SM00365">
    <property type="entry name" value="LRR_SD22"/>
    <property type="match status" value="5"/>
</dbReference>
<feature type="region of interest" description="Disordered" evidence="6">
    <location>
        <begin position="285"/>
        <end position="375"/>
    </location>
</feature>